<dbReference type="GO" id="GO:0016779">
    <property type="term" value="F:nucleotidyltransferase activity"/>
    <property type="evidence" value="ECO:0007669"/>
    <property type="project" value="UniProtKB-ARBA"/>
</dbReference>
<dbReference type="GO" id="GO:0005085">
    <property type="term" value="F:guanyl-nucleotide exchange factor activity"/>
    <property type="evidence" value="ECO:0007669"/>
    <property type="project" value="TreeGrafter"/>
</dbReference>
<feature type="domain" description="Glucose-1-phosphate adenylyltransferase/Bifunctional protein GlmU-like C-terminal hexapeptide" evidence="11">
    <location>
        <begin position="423"/>
        <end position="494"/>
    </location>
</feature>
<dbReference type="OrthoDB" id="285674at2759"/>
<protein>
    <recommendedName>
        <fullName evidence="6">Translation initiation factor eIF2B subunit gamma</fullName>
    </recommendedName>
    <alternativeName>
        <fullName evidence="7">eIF2B GDP-GTP exchange factor subunit gamma</fullName>
    </alternativeName>
</protein>
<feature type="compositionally biased region" description="Basic and acidic residues" evidence="9">
    <location>
        <begin position="212"/>
        <end position="221"/>
    </location>
</feature>
<dbReference type="GO" id="GO:0003743">
    <property type="term" value="F:translation initiation factor activity"/>
    <property type="evidence" value="ECO:0007669"/>
    <property type="project" value="UniProtKB-KW"/>
</dbReference>
<dbReference type="Proteomes" id="UP000028837">
    <property type="component" value="Unassembled WGS sequence"/>
</dbReference>
<evidence type="ECO:0000256" key="8">
    <source>
        <dbReference type="ARBA" id="ARBA00046432"/>
    </source>
</evidence>
<keyword evidence="4 12" id="KW-0396">Initiation factor</keyword>
<evidence type="ECO:0000256" key="9">
    <source>
        <dbReference type="SAM" id="MobiDB-lite"/>
    </source>
</evidence>
<organism evidence="12 13">
    <name type="scientific">Toxoplasma gondii GAB2-2007-GAL-DOM2</name>
    <dbReference type="NCBI Taxonomy" id="1130820"/>
    <lineage>
        <taxon>Eukaryota</taxon>
        <taxon>Sar</taxon>
        <taxon>Alveolata</taxon>
        <taxon>Apicomplexa</taxon>
        <taxon>Conoidasida</taxon>
        <taxon>Coccidia</taxon>
        <taxon>Eucoccidiorida</taxon>
        <taxon>Eimeriorina</taxon>
        <taxon>Sarcocystidae</taxon>
        <taxon>Toxoplasma</taxon>
    </lineage>
</organism>
<comment type="caution">
    <text evidence="12">The sequence shown here is derived from an EMBL/GenBank/DDBJ whole genome shotgun (WGS) entry which is preliminary data.</text>
</comment>
<feature type="compositionally biased region" description="Low complexity" evidence="9">
    <location>
        <begin position="1"/>
        <end position="17"/>
    </location>
</feature>
<feature type="compositionally biased region" description="Basic and acidic residues" evidence="9">
    <location>
        <begin position="340"/>
        <end position="354"/>
    </location>
</feature>
<dbReference type="AlphaFoldDB" id="A0A086JDR8"/>
<dbReference type="SUPFAM" id="SSF53448">
    <property type="entry name" value="Nucleotide-diphospho-sugar transferases"/>
    <property type="match status" value="1"/>
</dbReference>
<dbReference type="PANTHER" id="PTHR45989:SF1">
    <property type="entry name" value="TRANSLATION INITIATION FACTOR EIF-2B SUBUNIT GAMMA"/>
    <property type="match status" value="1"/>
</dbReference>
<reference evidence="12 13" key="1">
    <citation type="submission" date="2014-02" db="EMBL/GenBank/DDBJ databases">
        <authorList>
            <person name="Sibley D."/>
            <person name="Venepally P."/>
            <person name="Karamycheva S."/>
            <person name="Hadjithomas M."/>
            <person name="Khan A."/>
            <person name="Brunk B."/>
            <person name="Roos D."/>
            <person name="Caler E."/>
            <person name="Lorenzi H."/>
        </authorList>
    </citation>
    <scope>NUCLEOTIDE SEQUENCE [LARGE SCALE GENOMIC DNA]</scope>
    <source>
        <strain evidence="12 13">GAB2-2007-GAL-DOM2</strain>
    </source>
</reference>
<dbReference type="VEuPathDB" id="ToxoDB:TGDOM2_216260"/>
<comment type="subunit">
    <text evidence="8">Component of the translation initiation factor 2B (eIF2B) complex which is a heterodecamer of two sets of five different subunits: alpha, beta, gamma, delta and epsilon. Subunits alpha, beta and delta comprise a regulatory subcomplex and subunits epsilon and gamma comprise a catalytic subcomplex. Within the complex, the hexameric regulatory complex resides at the center, with the two heterodimeric catalytic subcomplexes bound on opposite sides.</text>
</comment>
<feature type="region of interest" description="Disordered" evidence="9">
    <location>
        <begin position="199"/>
        <end position="221"/>
    </location>
</feature>
<name>A0A086JDR8_TOXGO</name>
<sequence length="525" mass="58016">MAPSAATSAPQTPAGSTEARRTNPFLEFQVVVLAGGSSSRLSSLTGTPKEKGGCCKAMLPVGNRPMLWYCLKNLQESRFGDAIVLTRQEEQAEILAYLRQEFPNAFQRLEVVGLGREAETGKSRGDFEEDDVVCGTAEALLQIKHLLVTDFFVITCDVIGPVDFFSLANLHRVENAACSVYLLRRDYLSEGASEILDRGAHGKAGKGGKKKATPEKVDKDANKGNPVAIAFEETETLLLGIQDRHSISHGAQLAIPKLTLFYHPSVFVKANLYDPHVYLFKLSALKILEDPKLRNTLTSIRFDLVPYMSLMQMTPQASLWSSSRLDCDVFDELLDSFDEPHKKREDKEQDRSREQGYTLANRPEQPRKGNKVVFALHPDCAGICCRVNNIHDYYEMNMKFCSNRMDELRGIMPEWMLPAQPAKKSPTMRDSTVAEGCTFAESAVIKRSIFGAEVSVGSKARVTASVLLEGGKIEEEATIQRCIVGRRATVGKGCKLTNCQVRHGYSVPPGTVAEDEVLPLFTDDA</sequence>
<gene>
    <name evidence="12" type="ORF">TGDOM2_216260</name>
</gene>
<keyword evidence="5" id="KW-0648">Protein biosynthesis</keyword>
<evidence type="ECO:0000256" key="4">
    <source>
        <dbReference type="ARBA" id="ARBA00022540"/>
    </source>
</evidence>
<evidence type="ECO:0000256" key="2">
    <source>
        <dbReference type="ARBA" id="ARBA00007878"/>
    </source>
</evidence>
<keyword evidence="3" id="KW-0963">Cytoplasm</keyword>
<dbReference type="Pfam" id="PF12804">
    <property type="entry name" value="NTP_transf_3"/>
    <property type="match status" value="1"/>
</dbReference>
<dbReference type="GO" id="GO:0002183">
    <property type="term" value="P:cytoplasmic translational initiation"/>
    <property type="evidence" value="ECO:0007669"/>
    <property type="project" value="TreeGrafter"/>
</dbReference>
<evidence type="ECO:0000256" key="7">
    <source>
        <dbReference type="ARBA" id="ARBA00044229"/>
    </source>
</evidence>
<dbReference type="Gene3D" id="2.160.10.10">
    <property type="entry name" value="Hexapeptide repeat proteins"/>
    <property type="match status" value="1"/>
</dbReference>
<evidence type="ECO:0000313" key="13">
    <source>
        <dbReference type="Proteomes" id="UP000028837"/>
    </source>
</evidence>
<dbReference type="InterPro" id="IPR025877">
    <property type="entry name" value="MobA-like_NTP_Trfase"/>
</dbReference>
<feature type="region of interest" description="Disordered" evidence="9">
    <location>
        <begin position="1"/>
        <end position="20"/>
    </location>
</feature>
<feature type="domain" description="MobA-like NTP transferase" evidence="10">
    <location>
        <begin position="30"/>
        <end position="97"/>
    </location>
</feature>
<evidence type="ECO:0000313" key="12">
    <source>
        <dbReference type="EMBL" id="KFG30286.1"/>
    </source>
</evidence>
<dbReference type="InterPro" id="IPR029044">
    <property type="entry name" value="Nucleotide-diphossugar_trans"/>
</dbReference>
<evidence type="ECO:0000256" key="6">
    <source>
        <dbReference type="ARBA" id="ARBA00044196"/>
    </source>
</evidence>
<comment type="similarity">
    <text evidence="2">Belongs to the eIF-2B gamma/epsilon subunits family.</text>
</comment>
<evidence type="ECO:0000259" key="10">
    <source>
        <dbReference type="Pfam" id="PF12804"/>
    </source>
</evidence>
<feature type="region of interest" description="Disordered" evidence="9">
    <location>
        <begin position="340"/>
        <end position="365"/>
    </location>
</feature>
<comment type="subcellular location">
    <subcellularLocation>
        <location evidence="1">Cytoplasm</location>
        <location evidence="1">Cytosol</location>
    </subcellularLocation>
</comment>
<dbReference type="GO" id="GO:0005851">
    <property type="term" value="C:eukaryotic translation initiation factor 2B complex"/>
    <property type="evidence" value="ECO:0007669"/>
    <property type="project" value="TreeGrafter"/>
</dbReference>
<dbReference type="InterPro" id="IPR051960">
    <property type="entry name" value="eIF2B_gamma"/>
</dbReference>
<dbReference type="PANTHER" id="PTHR45989">
    <property type="entry name" value="TRANSLATION INITIATION FACTOR EIF-2B SUBUNIT GAMMA"/>
    <property type="match status" value="1"/>
</dbReference>
<dbReference type="Gene3D" id="3.90.550.10">
    <property type="entry name" value="Spore Coat Polysaccharide Biosynthesis Protein SpsA, Chain A"/>
    <property type="match status" value="1"/>
</dbReference>
<evidence type="ECO:0000256" key="5">
    <source>
        <dbReference type="ARBA" id="ARBA00022917"/>
    </source>
</evidence>
<dbReference type="InterPro" id="IPR056818">
    <property type="entry name" value="GlmU/GlgC-like_hexapep"/>
</dbReference>
<evidence type="ECO:0000256" key="1">
    <source>
        <dbReference type="ARBA" id="ARBA00004514"/>
    </source>
</evidence>
<evidence type="ECO:0000256" key="3">
    <source>
        <dbReference type="ARBA" id="ARBA00022490"/>
    </source>
</evidence>
<dbReference type="GO" id="GO:0005829">
    <property type="term" value="C:cytosol"/>
    <property type="evidence" value="ECO:0007669"/>
    <property type="project" value="UniProtKB-SubCell"/>
</dbReference>
<dbReference type="Pfam" id="PF24894">
    <property type="entry name" value="Hexapep_GlmU"/>
    <property type="match status" value="1"/>
</dbReference>
<feature type="compositionally biased region" description="Basic residues" evidence="9">
    <location>
        <begin position="201"/>
        <end position="211"/>
    </location>
</feature>
<dbReference type="EMBL" id="AHZU02001648">
    <property type="protein sequence ID" value="KFG30286.1"/>
    <property type="molecule type" value="Genomic_DNA"/>
</dbReference>
<proteinExistence type="inferred from homology"/>
<accession>A0A086JDR8</accession>
<evidence type="ECO:0000259" key="11">
    <source>
        <dbReference type="Pfam" id="PF24894"/>
    </source>
</evidence>